<dbReference type="AlphaFoldDB" id="A0A401V1J4"/>
<dbReference type="Pfam" id="PF10647">
    <property type="entry name" value="Gmad1"/>
    <property type="match status" value="1"/>
</dbReference>
<keyword evidence="4" id="KW-1185">Reference proteome</keyword>
<name>A0A401V1J4_9CELL</name>
<dbReference type="InterPro" id="IPR059026">
    <property type="entry name" value="LpqB_N"/>
</dbReference>
<protein>
    <recommendedName>
        <fullName evidence="2">GerMN domain-containing protein</fullName>
    </recommendedName>
</protein>
<evidence type="ECO:0000256" key="1">
    <source>
        <dbReference type="SAM" id="SignalP"/>
    </source>
</evidence>
<feature type="chain" id="PRO_5019165649" description="GerMN domain-containing protein" evidence="1">
    <location>
        <begin position="23"/>
        <end position="562"/>
    </location>
</feature>
<dbReference type="OrthoDB" id="3226781at2"/>
<dbReference type="InterPro" id="IPR019606">
    <property type="entry name" value="GerMN"/>
</dbReference>
<evidence type="ECO:0000313" key="4">
    <source>
        <dbReference type="Proteomes" id="UP000288246"/>
    </source>
</evidence>
<comment type="caution">
    <text evidence="3">The sequence shown here is derived from an EMBL/GenBank/DDBJ whole genome shotgun (WGS) entry which is preliminary data.</text>
</comment>
<reference evidence="3 4" key="1">
    <citation type="submission" date="2018-11" db="EMBL/GenBank/DDBJ databases">
        <title>Draft genome sequence of Cellulomonas takizawaensis strain TKZ-21.</title>
        <authorList>
            <person name="Yamamura H."/>
            <person name="Hayashi T."/>
            <person name="Hamada M."/>
            <person name="Serisawa Y."/>
            <person name="Matsuyama K."/>
            <person name="Nakagawa Y."/>
            <person name="Otoguro M."/>
            <person name="Yanagida F."/>
            <person name="Hayakawa M."/>
        </authorList>
    </citation>
    <scope>NUCLEOTIDE SEQUENCE [LARGE SCALE GENOMIC DNA]</scope>
    <source>
        <strain evidence="3 4">TKZ-21</strain>
    </source>
</reference>
<dbReference type="SMART" id="SM00909">
    <property type="entry name" value="Germane"/>
    <property type="match status" value="1"/>
</dbReference>
<feature type="signal peptide" evidence="1">
    <location>
        <begin position="1"/>
        <end position="22"/>
    </location>
</feature>
<dbReference type="Proteomes" id="UP000288246">
    <property type="component" value="Unassembled WGS sequence"/>
</dbReference>
<dbReference type="InterPro" id="IPR018910">
    <property type="entry name" value="LpqB_C"/>
</dbReference>
<keyword evidence="1" id="KW-0732">Signal</keyword>
<dbReference type="RefSeq" id="WP_124343281.1">
    <property type="nucleotide sequence ID" value="NZ_BHYL01000193.1"/>
</dbReference>
<sequence>MRGALRRGVAAAAAAVVTLVLAACTAIPTSGSVQQGGDGRVDEPSNIDVLAEGPRPDAAPLEIVESFLVAGSAGFRDDFVVARQYLAGEARAEWQPLAGVVVSGALEFGDLGDGQVQVDVPVVARVDREGRYAEAPAGAESSVTFGLVQDDEGQWRISEAPDGLVVPTDDFEVFFRQTSIYFLSPDETFLVPEQRWLPVKSRETSVVSALLAGPSPWLRDAVHTALPDGVQLKPEAVSVDAEGVAHVGLFTTRTAELLDADRPLLLAQIEQSLLALPGVSSVDVTAGGVSLDGAASLRSGEGPAVAPEVLLDGALVQVGTDGPAPVDGLGPLTVPDPSAPARDEGGTVRVVLSDGRSLVTVPTEDDPGTTLYTGSALSAPSVDRHGYAWTTDVGAGIVAVLASRATGEAPAQAVQVAAPALEGRTVRSVRVSRDGVRVALVSTGDDGVAVHLGAVTRDRHGVPQAIGEVVRVGTPLTAASSVVWFDEATLGVLATEGGESVVHVVPLAGETTTLPRASGLVSLAGGRTPYAATADGTLLRLVGTTWVRVPDVAGVRDPSLPG</sequence>
<organism evidence="3 4">
    <name type="scientific">Cellulomonas algicola</name>
    <dbReference type="NCBI Taxonomy" id="2071633"/>
    <lineage>
        <taxon>Bacteria</taxon>
        <taxon>Bacillati</taxon>
        <taxon>Actinomycetota</taxon>
        <taxon>Actinomycetes</taxon>
        <taxon>Micrococcales</taxon>
        <taxon>Cellulomonadaceae</taxon>
        <taxon>Cellulomonas</taxon>
    </lineage>
</organism>
<dbReference type="PROSITE" id="PS51257">
    <property type="entry name" value="PROKAR_LIPOPROTEIN"/>
    <property type="match status" value="1"/>
</dbReference>
<evidence type="ECO:0000259" key="2">
    <source>
        <dbReference type="SMART" id="SM00909"/>
    </source>
</evidence>
<gene>
    <name evidence="3" type="ORF">CTKZ_23340</name>
</gene>
<proteinExistence type="predicted"/>
<dbReference type="Pfam" id="PF25976">
    <property type="entry name" value="LpqB_N"/>
    <property type="match status" value="1"/>
</dbReference>
<dbReference type="EMBL" id="BHYL01000193">
    <property type="protein sequence ID" value="GCD20772.1"/>
    <property type="molecule type" value="Genomic_DNA"/>
</dbReference>
<evidence type="ECO:0000313" key="3">
    <source>
        <dbReference type="EMBL" id="GCD20772.1"/>
    </source>
</evidence>
<accession>A0A401V1J4</accession>
<feature type="domain" description="GerMN" evidence="2">
    <location>
        <begin position="203"/>
        <end position="295"/>
    </location>
</feature>
<dbReference type="Pfam" id="PF10646">
    <property type="entry name" value="Germane"/>
    <property type="match status" value="1"/>
</dbReference>